<dbReference type="InterPro" id="IPR006094">
    <property type="entry name" value="Oxid_FAD_bind_N"/>
</dbReference>
<dbReference type="InterPro" id="IPR016169">
    <property type="entry name" value="FAD-bd_PCMH_sub2"/>
</dbReference>
<dbReference type="Pfam" id="PF01565">
    <property type="entry name" value="FAD_binding_4"/>
    <property type="match status" value="1"/>
</dbReference>
<dbReference type="PANTHER" id="PTHR11748:SF119">
    <property type="entry name" value="D-2-HYDROXYGLUTARATE DEHYDROGENASE"/>
    <property type="match status" value="1"/>
</dbReference>
<dbReference type="SUPFAM" id="SSF56176">
    <property type="entry name" value="FAD-binding/transporter-associated domain-like"/>
    <property type="match status" value="1"/>
</dbReference>
<dbReference type="InterPro" id="IPR016166">
    <property type="entry name" value="FAD-bd_PCMH"/>
</dbReference>
<dbReference type="Gene3D" id="3.30.465.10">
    <property type="match status" value="1"/>
</dbReference>
<dbReference type="InterPro" id="IPR016171">
    <property type="entry name" value="Vanillyl_alc_oxidase_C-sub2"/>
</dbReference>
<keyword evidence="3" id="KW-0274">FAD</keyword>
<gene>
    <name evidence="6" type="ORF">A3I86_01750</name>
</gene>
<dbReference type="InterPro" id="IPR004113">
    <property type="entry name" value="FAD-bd_oxidored_4_C"/>
</dbReference>
<evidence type="ECO:0000259" key="5">
    <source>
        <dbReference type="PROSITE" id="PS51387"/>
    </source>
</evidence>
<dbReference type="GO" id="GO:0071949">
    <property type="term" value="F:FAD binding"/>
    <property type="evidence" value="ECO:0007669"/>
    <property type="project" value="InterPro"/>
</dbReference>
<dbReference type="Proteomes" id="UP000177096">
    <property type="component" value="Unassembled WGS sequence"/>
</dbReference>
<dbReference type="GO" id="GO:0004458">
    <property type="term" value="F:D-lactate dehydrogenase (cytochrome) activity"/>
    <property type="evidence" value="ECO:0007669"/>
    <property type="project" value="TreeGrafter"/>
</dbReference>
<dbReference type="Pfam" id="PF02913">
    <property type="entry name" value="FAD-oxidase_C"/>
    <property type="match status" value="1"/>
</dbReference>
<dbReference type="PROSITE" id="PS51387">
    <property type="entry name" value="FAD_PCMH"/>
    <property type="match status" value="1"/>
</dbReference>
<dbReference type="Gene3D" id="3.30.70.2740">
    <property type="match status" value="1"/>
</dbReference>
<evidence type="ECO:0000256" key="3">
    <source>
        <dbReference type="ARBA" id="ARBA00022827"/>
    </source>
</evidence>
<sequence length="546" mass="62721">MNLEEEIKKFFKGEVVNDNNTLKKYSRDASLFEVRPKLVVYPKDKSDLKNLVKFISKNKSEDNTLSLTMRAAGSDMSGGSLNESIIADVTKHINYIGEIDDEESITTEPGVFYRDFERKTLEKGFILPCFPASKNLSALGGMISNNCAGERTLRYGKMENFILEMKVILSDSNEYTIKPLNKVELDKKMAQEDFEGKLYKNLFNLIEGNREVINNAKPNVSKNSAGYYLWNIWDGETFDLNKLIVGSQGTLGVITEAKIRLVREKSHHDMVALFFKSWDQLPQVTKAILPYEPESLETFDEETLKLGIRFMPEIAKRANMGFFSFLAQFIPEAFIGTRMLGLPKLIILVEVAENDDKEVKRKVKNIIEAIRPFNVWHRVIEKDSEENKFWIMRRESFNLLREHVGNKKTAPFVEDFCILVEKVPEFLPKALKILKDNGIEANIAGHAGNGNFHIIPLMDLREKSERDKILVVSNKFYDLVKEYKGSITAEHNDGIVRTPYLHKMYNPEVLELFRKTKELFDPQNIFNPGKKVNGSFEYLESHIAIE</sequence>
<organism evidence="6 7">
    <name type="scientific">Candidatus Zambryskibacteria bacterium RIFCSPLOWO2_02_FULL_39_14</name>
    <dbReference type="NCBI Taxonomy" id="1802769"/>
    <lineage>
        <taxon>Bacteria</taxon>
        <taxon>Candidatus Zambryskiibacteriota</taxon>
    </lineage>
</organism>
<protein>
    <recommendedName>
        <fullName evidence="5">FAD-binding PCMH-type domain-containing protein</fullName>
    </recommendedName>
</protein>
<keyword evidence="4" id="KW-0560">Oxidoreductase</keyword>
<name>A0A1G2UJ10_9BACT</name>
<dbReference type="InterPro" id="IPR036318">
    <property type="entry name" value="FAD-bd_PCMH-like_sf"/>
</dbReference>
<proteinExistence type="predicted"/>
<accession>A0A1G2UJ10</accession>
<comment type="cofactor">
    <cofactor evidence="1">
        <name>FAD</name>
        <dbReference type="ChEBI" id="CHEBI:57692"/>
    </cofactor>
</comment>
<comment type="caution">
    <text evidence="6">The sequence shown here is derived from an EMBL/GenBank/DDBJ whole genome shotgun (WGS) entry which is preliminary data.</text>
</comment>
<dbReference type="Gene3D" id="1.10.45.10">
    <property type="entry name" value="Vanillyl-alcohol Oxidase, Chain A, domain 4"/>
    <property type="match status" value="1"/>
</dbReference>
<feature type="domain" description="FAD-binding PCMH-type" evidence="5">
    <location>
        <begin position="32"/>
        <end position="264"/>
    </location>
</feature>
<evidence type="ECO:0000256" key="2">
    <source>
        <dbReference type="ARBA" id="ARBA00022630"/>
    </source>
</evidence>
<dbReference type="SUPFAM" id="SSF55103">
    <property type="entry name" value="FAD-linked oxidases, C-terminal domain"/>
    <property type="match status" value="1"/>
</dbReference>
<evidence type="ECO:0000313" key="7">
    <source>
        <dbReference type="Proteomes" id="UP000177096"/>
    </source>
</evidence>
<dbReference type="AlphaFoldDB" id="A0A1G2UJ10"/>
<evidence type="ECO:0000313" key="6">
    <source>
        <dbReference type="EMBL" id="OHB09152.1"/>
    </source>
</evidence>
<dbReference type="PANTHER" id="PTHR11748">
    <property type="entry name" value="D-LACTATE DEHYDROGENASE"/>
    <property type="match status" value="1"/>
</dbReference>
<dbReference type="InterPro" id="IPR016164">
    <property type="entry name" value="FAD-linked_Oxase-like_C"/>
</dbReference>
<keyword evidence="2" id="KW-0285">Flavoprotein</keyword>
<evidence type="ECO:0000256" key="4">
    <source>
        <dbReference type="ARBA" id="ARBA00023002"/>
    </source>
</evidence>
<evidence type="ECO:0000256" key="1">
    <source>
        <dbReference type="ARBA" id="ARBA00001974"/>
    </source>
</evidence>
<dbReference type="GO" id="GO:0008720">
    <property type="term" value="F:D-lactate dehydrogenase (NAD+) activity"/>
    <property type="evidence" value="ECO:0007669"/>
    <property type="project" value="TreeGrafter"/>
</dbReference>
<dbReference type="GO" id="GO:1903457">
    <property type="term" value="P:lactate catabolic process"/>
    <property type="evidence" value="ECO:0007669"/>
    <property type="project" value="TreeGrafter"/>
</dbReference>
<dbReference type="EMBL" id="MHWM01000009">
    <property type="protein sequence ID" value="OHB09152.1"/>
    <property type="molecule type" value="Genomic_DNA"/>
</dbReference>
<reference evidence="6 7" key="1">
    <citation type="journal article" date="2016" name="Nat. Commun.">
        <title>Thousands of microbial genomes shed light on interconnected biogeochemical processes in an aquifer system.</title>
        <authorList>
            <person name="Anantharaman K."/>
            <person name="Brown C.T."/>
            <person name="Hug L.A."/>
            <person name="Sharon I."/>
            <person name="Castelle C.J."/>
            <person name="Probst A.J."/>
            <person name="Thomas B.C."/>
            <person name="Singh A."/>
            <person name="Wilkins M.J."/>
            <person name="Karaoz U."/>
            <person name="Brodie E.L."/>
            <person name="Williams K.H."/>
            <person name="Hubbard S.S."/>
            <person name="Banfield J.F."/>
        </authorList>
    </citation>
    <scope>NUCLEOTIDE SEQUENCE [LARGE SCALE GENOMIC DNA]</scope>
</reference>